<accession>A0A0C2YIT8</accession>
<sequence>MLIYIHSSFIFPLHLFSFFFFCLIRDSVMALWLHPAVFFSGHSSSFFVAIDPTCIDNYSRKRTRNAHATHTQHITTQCHFLSFFVHACFPLFFLLLLLYPLVVIIHATRLVICLSFCELVCQLVCTA</sequence>
<keyword evidence="1" id="KW-0812">Transmembrane</keyword>
<evidence type="ECO:0000313" key="2">
    <source>
        <dbReference type="EMBL" id="KIM40977.1"/>
    </source>
</evidence>
<keyword evidence="1" id="KW-1133">Transmembrane helix</keyword>
<dbReference type="EMBL" id="KN831781">
    <property type="protein sequence ID" value="KIM40977.1"/>
    <property type="molecule type" value="Genomic_DNA"/>
</dbReference>
<evidence type="ECO:0000313" key="3">
    <source>
        <dbReference type="Proteomes" id="UP000053424"/>
    </source>
</evidence>
<reference evidence="2 3" key="1">
    <citation type="submission" date="2014-04" db="EMBL/GenBank/DDBJ databases">
        <authorList>
            <consortium name="DOE Joint Genome Institute"/>
            <person name="Kuo A."/>
            <person name="Gay G."/>
            <person name="Dore J."/>
            <person name="Kohler A."/>
            <person name="Nagy L.G."/>
            <person name="Floudas D."/>
            <person name="Copeland A."/>
            <person name="Barry K.W."/>
            <person name="Cichocki N."/>
            <person name="Veneault-Fourrey C."/>
            <person name="LaButti K."/>
            <person name="Lindquist E.A."/>
            <person name="Lipzen A."/>
            <person name="Lundell T."/>
            <person name="Morin E."/>
            <person name="Murat C."/>
            <person name="Sun H."/>
            <person name="Tunlid A."/>
            <person name="Henrissat B."/>
            <person name="Grigoriev I.V."/>
            <person name="Hibbett D.S."/>
            <person name="Martin F."/>
            <person name="Nordberg H.P."/>
            <person name="Cantor M.N."/>
            <person name="Hua S.X."/>
        </authorList>
    </citation>
    <scope>NUCLEOTIDE SEQUENCE [LARGE SCALE GENOMIC DNA]</scope>
    <source>
        <strain evidence="3">h7</strain>
    </source>
</reference>
<reference evidence="3" key="2">
    <citation type="submission" date="2015-01" db="EMBL/GenBank/DDBJ databases">
        <title>Evolutionary Origins and Diversification of the Mycorrhizal Mutualists.</title>
        <authorList>
            <consortium name="DOE Joint Genome Institute"/>
            <consortium name="Mycorrhizal Genomics Consortium"/>
            <person name="Kohler A."/>
            <person name="Kuo A."/>
            <person name="Nagy L.G."/>
            <person name="Floudas D."/>
            <person name="Copeland A."/>
            <person name="Barry K.W."/>
            <person name="Cichocki N."/>
            <person name="Veneault-Fourrey C."/>
            <person name="LaButti K."/>
            <person name="Lindquist E.A."/>
            <person name="Lipzen A."/>
            <person name="Lundell T."/>
            <person name="Morin E."/>
            <person name="Murat C."/>
            <person name="Riley R."/>
            <person name="Ohm R."/>
            <person name="Sun H."/>
            <person name="Tunlid A."/>
            <person name="Henrissat B."/>
            <person name="Grigoriev I.V."/>
            <person name="Hibbett D.S."/>
            <person name="Martin F."/>
        </authorList>
    </citation>
    <scope>NUCLEOTIDE SEQUENCE [LARGE SCALE GENOMIC DNA]</scope>
    <source>
        <strain evidence="3">h7</strain>
    </source>
</reference>
<protein>
    <submittedName>
        <fullName evidence="2">Uncharacterized protein</fullName>
    </submittedName>
</protein>
<feature type="transmembrane region" description="Helical" evidence="1">
    <location>
        <begin position="6"/>
        <end position="24"/>
    </location>
</feature>
<dbReference type="Proteomes" id="UP000053424">
    <property type="component" value="Unassembled WGS sequence"/>
</dbReference>
<keyword evidence="3" id="KW-1185">Reference proteome</keyword>
<dbReference type="AlphaFoldDB" id="A0A0C2YIT8"/>
<feature type="transmembrane region" description="Helical" evidence="1">
    <location>
        <begin position="83"/>
        <end position="105"/>
    </location>
</feature>
<keyword evidence="1" id="KW-0472">Membrane</keyword>
<gene>
    <name evidence="2" type="ORF">M413DRAFT_157520</name>
</gene>
<name>A0A0C2YIT8_HEBCY</name>
<evidence type="ECO:0000256" key="1">
    <source>
        <dbReference type="SAM" id="Phobius"/>
    </source>
</evidence>
<proteinExistence type="predicted"/>
<organism evidence="2 3">
    <name type="scientific">Hebeloma cylindrosporum</name>
    <dbReference type="NCBI Taxonomy" id="76867"/>
    <lineage>
        <taxon>Eukaryota</taxon>
        <taxon>Fungi</taxon>
        <taxon>Dikarya</taxon>
        <taxon>Basidiomycota</taxon>
        <taxon>Agaricomycotina</taxon>
        <taxon>Agaricomycetes</taxon>
        <taxon>Agaricomycetidae</taxon>
        <taxon>Agaricales</taxon>
        <taxon>Agaricineae</taxon>
        <taxon>Hymenogastraceae</taxon>
        <taxon>Hebeloma</taxon>
    </lineage>
</organism>
<dbReference type="HOGENOM" id="CLU_1970827_0_0_1"/>